<protein>
    <submittedName>
        <fullName evidence="4">Inositol monophosphatase family protein</fullName>
    </submittedName>
</protein>
<evidence type="ECO:0000256" key="1">
    <source>
        <dbReference type="ARBA" id="ARBA00022723"/>
    </source>
</evidence>
<dbReference type="Proteomes" id="UP001203665">
    <property type="component" value="Unassembled WGS sequence"/>
</dbReference>
<keyword evidence="5" id="KW-1185">Reference proteome</keyword>
<keyword evidence="3" id="KW-0460">Magnesium</keyword>
<evidence type="ECO:0000313" key="5">
    <source>
        <dbReference type="Proteomes" id="UP001203665"/>
    </source>
</evidence>
<sequence>MEDYKAFIEKALNEASQLIKQKLGDFTVETKANPNDLVTDIDRLVETYFVDQIQSHFPNDHIIGEEGIADQAKDLSGTVWIIDPIDGTMNFVHQQKHFAISIGVVVDSKPTLGYVLDVHADDLYSAEVGKGAWLNGNVLEKKKTTPLNEAVIGVDHSFFDRQPSINQVRAQVRGLRMMGVGAIELAYVAAGKLDGFVTNKINPWDYAGAAVLAIEAGVEITQLSGEPLDFWSQSDLWCGNVADKETLWK</sequence>
<gene>
    <name evidence="4" type="ORF">NDM98_10390</name>
</gene>
<dbReference type="InterPro" id="IPR020583">
    <property type="entry name" value="Inositol_monoP_metal-BS"/>
</dbReference>
<dbReference type="Gene3D" id="3.40.190.80">
    <property type="match status" value="1"/>
</dbReference>
<name>A0ABT0XIY5_9BACI</name>
<comment type="caution">
    <text evidence="4">The sequence shown here is derived from an EMBL/GenBank/DDBJ whole genome shotgun (WGS) entry which is preliminary data.</text>
</comment>
<dbReference type="Pfam" id="PF00459">
    <property type="entry name" value="Inositol_P"/>
    <property type="match status" value="1"/>
</dbReference>
<reference evidence="4" key="1">
    <citation type="submission" date="2022-06" db="EMBL/GenBank/DDBJ databases">
        <title>Alkalicoccobacillus porphyridii sp. nov., isolated from a marine red alga, Porphyridium purpureum and reclassification of Shouchella plakortidis and Shouchella gibsonii as Alkalicoccobacillus plakortidis comb. nov. and Alkalicoccobacillus gibsonii comb. nov.</title>
        <authorList>
            <person name="Kim K.H."/>
            <person name="Lee J.K."/>
            <person name="Han D.M."/>
            <person name="Baek J.H."/>
            <person name="Jeon C.O."/>
        </authorList>
    </citation>
    <scope>NUCLEOTIDE SEQUENCE</scope>
    <source>
        <strain evidence="4">DSM 19153</strain>
    </source>
</reference>
<dbReference type="PROSITE" id="PS00629">
    <property type="entry name" value="IMP_1"/>
    <property type="match status" value="1"/>
</dbReference>
<dbReference type="RefSeq" id="WP_251607166.1">
    <property type="nucleotide sequence ID" value="NZ_JAMQJY010000001.1"/>
</dbReference>
<dbReference type="InterPro" id="IPR000760">
    <property type="entry name" value="Inositol_monophosphatase-like"/>
</dbReference>
<proteinExistence type="predicted"/>
<dbReference type="PRINTS" id="PR00377">
    <property type="entry name" value="IMPHPHTASES"/>
</dbReference>
<evidence type="ECO:0000256" key="3">
    <source>
        <dbReference type="ARBA" id="ARBA00022842"/>
    </source>
</evidence>
<dbReference type="SUPFAM" id="SSF56655">
    <property type="entry name" value="Carbohydrate phosphatase"/>
    <property type="match status" value="1"/>
</dbReference>
<keyword evidence="2" id="KW-0378">Hydrolase</keyword>
<organism evidence="4 5">
    <name type="scientific">Alkalicoccobacillus plakortidis</name>
    <dbReference type="NCBI Taxonomy" id="444060"/>
    <lineage>
        <taxon>Bacteria</taxon>
        <taxon>Bacillati</taxon>
        <taxon>Bacillota</taxon>
        <taxon>Bacilli</taxon>
        <taxon>Bacillales</taxon>
        <taxon>Bacillaceae</taxon>
        <taxon>Alkalicoccobacillus</taxon>
    </lineage>
</organism>
<keyword evidence="1" id="KW-0479">Metal-binding</keyword>
<evidence type="ECO:0000256" key="2">
    <source>
        <dbReference type="ARBA" id="ARBA00022801"/>
    </source>
</evidence>
<dbReference type="PANTHER" id="PTHR20854:SF4">
    <property type="entry name" value="INOSITOL-1-MONOPHOSPHATASE-RELATED"/>
    <property type="match status" value="1"/>
</dbReference>
<dbReference type="PANTHER" id="PTHR20854">
    <property type="entry name" value="INOSITOL MONOPHOSPHATASE"/>
    <property type="match status" value="1"/>
</dbReference>
<accession>A0ABT0XIY5</accession>
<evidence type="ECO:0000313" key="4">
    <source>
        <dbReference type="EMBL" id="MCM2675859.1"/>
    </source>
</evidence>
<dbReference type="EMBL" id="JAMQJY010000001">
    <property type="protein sequence ID" value="MCM2675859.1"/>
    <property type="molecule type" value="Genomic_DNA"/>
</dbReference>
<dbReference type="CDD" id="cd01637">
    <property type="entry name" value="IMPase_like"/>
    <property type="match status" value="1"/>
</dbReference>
<dbReference type="Gene3D" id="3.30.540.10">
    <property type="entry name" value="Fructose-1,6-Bisphosphatase, subunit A, domain 1"/>
    <property type="match status" value="1"/>
</dbReference>